<evidence type="ECO:0000313" key="11">
    <source>
        <dbReference type="EMBL" id="PPI87210.1"/>
    </source>
</evidence>
<comment type="subcellular location">
    <subcellularLocation>
        <location evidence="1">Cytoplasm</location>
    </subcellularLocation>
</comment>
<evidence type="ECO:0000256" key="6">
    <source>
        <dbReference type="ARBA" id="ARBA00022695"/>
    </source>
</evidence>
<dbReference type="FunFam" id="1.10.150.870:FF:000001">
    <property type="entry name" value="DNA polymerase III subunit alpha"/>
    <property type="match status" value="1"/>
</dbReference>
<dbReference type="Pfam" id="PF14579">
    <property type="entry name" value="HHH_6"/>
    <property type="match status" value="1"/>
</dbReference>
<evidence type="ECO:0000256" key="9">
    <source>
        <dbReference type="ARBA" id="ARBA00049244"/>
    </source>
</evidence>
<dbReference type="PANTHER" id="PTHR32294">
    <property type="entry name" value="DNA POLYMERASE III SUBUNIT ALPHA"/>
    <property type="match status" value="1"/>
</dbReference>
<dbReference type="InterPro" id="IPR003141">
    <property type="entry name" value="Pol/His_phosphatase_N"/>
</dbReference>
<evidence type="ECO:0000256" key="5">
    <source>
        <dbReference type="ARBA" id="ARBA00022679"/>
    </source>
</evidence>
<feature type="domain" description="Polymerase/histidinol phosphatase N-terminal" evidence="10">
    <location>
        <begin position="7"/>
        <end position="74"/>
    </location>
</feature>
<dbReference type="Pfam" id="PF20914">
    <property type="entry name" value="DNA_pol_IIIA_C"/>
    <property type="match status" value="1"/>
</dbReference>
<keyword evidence="7" id="KW-0235">DNA replication</keyword>
<proteinExistence type="predicted"/>
<accession>A0A2P5SY32</accession>
<organism evidence="11 12">
    <name type="scientific">Candidatus Pantoea edessiphila</name>
    <dbReference type="NCBI Taxonomy" id="2044610"/>
    <lineage>
        <taxon>Bacteria</taxon>
        <taxon>Pseudomonadati</taxon>
        <taxon>Pseudomonadota</taxon>
        <taxon>Gammaproteobacteria</taxon>
        <taxon>Enterobacterales</taxon>
        <taxon>Erwiniaceae</taxon>
        <taxon>Pantoea</taxon>
    </lineage>
</organism>
<dbReference type="AlphaFoldDB" id="A0A2P5SY32"/>
<keyword evidence="8" id="KW-0239">DNA-directed DNA polymerase</keyword>
<keyword evidence="5" id="KW-0808">Transferase</keyword>
<dbReference type="Pfam" id="PF02811">
    <property type="entry name" value="PHP"/>
    <property type="match status" value="1"/>
</dbReference>
<comment type="catalytic activity">
    <reaction evidence="9">
        <text>DNA(n) + a 2'-deoxyribonucleoside 5'-triphosphate = DNA(n+1) + diphosphate</text>
        <dbReference type="Rhea" id="RHEA:22508"/>
        <dbReference type="Rhea" id="RHEA-COMP:17339"/>
        <dbReference type="Rhea" id="RHEA-COMP:17340"/>
        <dbReference type="ChEBI" id="CHEBI:33019"/>
        <dbReference type="ChEBI" id="CHEBI:61560"/>
        <dbReference type="ChEBI" id="CHEBI:173112"/>
        <dbReference type="EC" id="2.7.7.7"/>
    </reaction>
</comment>
<dbReference type="Pfam" id="PF17657">
    <property type="entry name" value="DNA_pol3_finger"/>
    <property type="match status" value="1"/>
</dbReference>
<dbReference type="InterPro" id="IPR049821">
    <property type="entry name" value="PolIIIA_DnaE1_PHP"/>
</dbReference>
<dbReference type="PANTHER" id="PTHR32294:SF0">
    <property type="entry name" value="DNA POLYMERASE III SUBUNIT ALPHA"/>
    <property type="match status" value="1"/>
</dbReference>
<dbReference type="CDD" id="cd07433">
    <property type="entry name" value="PHP_PolIIIA_DnaE1"/>
    <property type="match status" value="1"/>
</dbReference>
<evidence type="ECO:0000256" key="8">
    <source>
        <dbReference type="ARBA" id="ARBA00022932"/>
    </source>
</evidence>
<evidence type="ECO:0000256" key="1">
    <source>
        <dbReference type="ARBA" id="ARBA00004496"/>
    </source>
</evidence>
<reference evidence="11 12" key="1">
    <citation type="journal article" date="2018" name="Genome Biol. Evol.">
        <title>Cladogenesis and Genomic Streamlining in Extracellular Endosymbionts of Tropical Stink Bugs.</title>
        <authorList>
            <person name="Otero-Bravo A."/>
            <person name="Goffredi S."/>
            <person name="Sabree Z.L."/>
        </authorList>
    </citation>
    <scope>NUCLEOTIDE SEQUENCE [LARGE SCALE GENOMIC DNA]</scope>
    <source>
        <strain evidence="11 12">SoET</strain>
    </source>
</reference>
<dbReference type="NCBIfam" id="TIGR00594">
    <property type="entry name" value="polc"/>
    <property type="match status" value="1"/>
</dbReference>
<comment type="caution">
    <text evidence="11">The sequence shown here is derived from an EMBL/GenBank/DDBJ whole genome shotgun (WGS) entry which is preliminary data.</text>
</comment>
<protein>
    <recommendedName>
        <fullName evidence="3">DNA polymerase III subunit alpha</fullName>
        <ecNumber evidence="2">2.7.7.7</ecNumber>
    </recommendedName>
</protein>
<dbReference type="Gene3D" id="1.10.150.870">
    <property type="match status" value="1"/>
</dbReference>
<evidence type="ECO:0000256" key="7">
    <source>
        <dbReference type="ARBA" id="ARBA00022705"/>
    </source>
</evidence>
<dbReference type="FunFam" id="3.20.20.140:FF:000028">
    <property type="entry name" value="DNA polymerase III subunit alpha"/>
    <property type="match status" value="1"/>
</dbReference>
<dbReference type="InterPro" id="IPR011708">
    <property type="entry name" value="DNA_pol3_alpha_NTPase_dom"/>
</dbReference>
<evidence type="ECO:0000256" key="2">
    <source>
        <dbReference type="ARBA" id="ARBA00012417"/>
    </source>
</evidence>
<dbReference type="Gene3D" id="3.20.20.140">
    <property type="entry name" value="Metal-dependent hydrolases"/>
    <property type="match status" value="1"/>
</dbReference>
<dbReference type="EMBL" id="PDKS01000002">
    <property type="protein sequence ID" value="PPI87210.1"/>
    <property type="molecule type" value="Genomic_DNA"/>
</dbReference>
<dbReference type="NCBIfam" id="NF004226">
    <property type="entry name" value="PRK05673.1"/>
    <property type="match status" value="1"/>
</dbReference>
<dbReference type="GO" id="GO:0008408">
    <property type="term" value="F:3'-5' exonuclease activity"/>
    <property type="evidence" value="ECO:0007669"/>
    <property type="project" value="InterPro"/>
</dbReference>
<evidence type="ECO:0000256" key="4">
    <source>
        <dbReference type="ARBA" id="ARBA00022490"/>
    </source>
</evidence>
<dbReference type="Pfam" id="PF01336">
    <property type="entry name" value="tRNA_anti-codon"/>
    <property type="match status" value="1"/>
</dbReference>
<dbReference type="InterPro" id="IPR004805">
    <property type="entry name" value="DnaE2/DnaE/PolC"/>
</dbReference>
<dbReference type="Pfam" id="PF07733">
    <property type="entry name" value="DNA_pol3_alpha"/>
    <property type="match status" value="1"/>
</dbReference>
<dbReference type="GO" id="GO:0003887">
    <property type="term" value="F:DNA-directed DNA polymerase activity"/>
    <property type="evidence" value="ECO:0007669"/>
    <property type="project" value="UniProtKB-KW"/>
</dbReference>
<dbReference type="EC" id="2.7.7.7" evidence="2"/>
<dbReference type="GO" id="GO:0005737">
    <property type="term" value="C:cytoplasm"/>
    <property type="evidence" value="ECO:0007669"/>
    <property type="project" value="UniProtKB-SubCell"/>
</dbReference>
<keyword evidence="6" id="KW-0548">Nucleotidyltransferase</keyword>
<dbReference type="GO" id="GO:0003676">
    <property type="term" value="F:nucleic acid binding"/>
    <property type="evidence" value="ECO:0007669"/>
    <property type="project" value="InterPro"/>
</dbReference>
<dbReference type="CDD" id="cd04485">
    <property type="entry name" value="DnaE_OBF"/>
    <property type="match status" value="1"/>
</dbReference>
<dbReference type="OrthoDB" id="9803237at2"/>
<evidence type="ECO:0000313" key="12">
    <source>
        <dbReference type="Proteomes" id="UP000296034"/>
    </source>
</evidence>
<evidence type="ECO:0000259" key="10">
    <source>
        <dbReference type="SMART" id="SM00481"/>
    </source>
</evidence>
<dbReference type="InterPro" id="IPR016195">
    <property type="entry name" value="Pol/histidinol_Pase-like"/>
</dbReference>
<dbReference type="FunFam" id="1.10.10.1600:FF:000001">
    <property type="entry name" value="DNA polymerase III subunit alpha"/>
    <property type="match status" value="1"/>
</dbReference>
<name>A0A2P5SY32_9GAMM</name>
<keyword evidence="4" id="KW-0963">Cytoplasm</keyword>
<dbReference type="InterPro" id="IPR029460">
    <property type="entry name" value="DNAPol_HHH"/>
</dbReference>
<dbReference type="InterPro" id="IPR004013">
    <property type="entry name" value="PHP_dom"/>
</dbReference>
<dbReference type="SMART" id="SM00481">
    <property type="entry name" value="POLIIIAc"/>
    <property type="match status" value="1"/>
</dbReference>
<gene>
    <name evidence="11" type="ORF">CRV11_01600</name>
</gene>
<dbReference type="InterPro" id="IPR004365">
    <property type="entry name" value="NA-bd_OB_tRNA"/>
</dbReference>
<dbReference type="SUPFAM" id="SSF89550">
    <property type="entry name" value="PHP domain-like"/>
    <property type="match status" value="1"/>
</dbReference>
<dbReference type="Gene3D" id="1.10.10.1600">
    <property type="entry name" value="Bacterial DNA polymerase III alpha subunit, thumb domain"/>
    <property type="match status" value="1"/>
</dbReference>
<dbReference type="InterPro" id="IPR041931">
    <property type="entry name" value="DNA_pol3_alpha_thumb_dom"/>
</dbReference>
<dbReference type="Proteomes" id="UP000296034">
    <property type="component" value="Unassembled WGS sequence"/>
</dbReference>
<dbReference type="GO" id="GO:0006260">
    <property type="term" value="P:DNA replication"/>
    <property type="evidence" value="ECO:0007669"/>
    <property type="project" value="UniProtKB-KW"/>
</dbReference>
<dbReference type="InterPro" id="IPR048472">
    <property type="entry name" value="DNA_pol_IIIA_C"/>
</dbReference>
<dbReference type="InterPro" id="IPR040982">
    <property type="entry name" value="DNA_pol3_finger"/>
</dbReference>
<dbReference type="RefSeq" id="WP_136131613.1">
    <property type="nucleotide sequence ID" value="NZ_PDKS01000002.1"/>
</dbReference>
<evidence type="ECO:0000256" key="3">
    <source>
        <dbReference type="ARBA" id="ARBA00019114"/>
    </source>
</evidence>
<sequence length="1159" mass="131756">MNIPRFIHLRVHSDYSIIDGLITINSLVKNAYLLGMPSIAITDFTNLFGLVQFYSKSHDIGIKPIIGSDFNVKNKLFGNKLTKITILASSNIGYNNLILLISRAYKRGYGIAGPTIDLDWLGELKEGLIILSGGRLGDIGCSLLLNNNALVTKCLDFYKKHFANRYYLELIRTGRPDEENYLNAAVNLSINEQLPVLATNEVCFVNQQDFYAHEIRVAIHNGWSINDDKRPCNYSSQQYMRSEDEMCNLFSDIPEALKNSVEIAKRCNVTLELGKHFLPKFPTGNISPKDFLIKKSKVGLDNKLTNLFKDPIDFTNKKVQYYKRLKFELDTINQMGFPSYFLIVMEFIQWAKDNNIPVGPGRGSGAGSLVAYVLNITDIDPIKFDLLFERFLNSERISMPDFDIDFCMNNRDKVINHVNEIYGKDAVSQIITFGTMAAKAVIRDVGRVLGYPYGFIDRIAKLIPSDIGMTLKKAFLNEKRLLDLYQTDDDTKILIDTAIKLEGIIRSIGKHAGGVVISPTKISDFTPIYCDENGANQVTQFDKNDVEYIGLVKFDFLGLKTLTIINSAIKMVNIQNLKQEKPLVNINEISLKDKVSFDMLQSAETTAIFQLESRGIKDLIKRLKPDRFEDIIALVALFRPGPLKSGMVDNFINRKHGREIISYPDINWQHNILKPILESTYGIILYQEQVMQIAQVLAGYTPGKADILRRAMSKKNPEEMAHQRSFFIKGAQKLGVNVILATKIFDLLEKFAGYGFNKSHSTAYALISYQTLWLKSHYPVEFMAAAMTADIDNTEKIVELIDECFRMNIKVLPPDINLSLYEFISKEKEILYGMGAIKGLGKIHIQMIIDIRNKEGCFKNFFDFCKVVIMKKINRRVIEKLIMSGALDCLDCNRASMISSIDKAFKFAHQSTHIQESGQFDMFGVDNNQKEQVKRYYKNVAPWSEKKQLDAEKESLGLYLTGHPIKYYLKEINYYSNGISLKDANLMQNGRIISAVGMAIDIKIMITKSRNRLAICTLDDSTGRLEVIVYTEILEKYQSLLKKDNILIVKGQTKIDNFGINVKLIAQEIMDIQQARLKYVRALSIIITGIQYDSKLLDQISKLMNHSNLGAIPVNIYVNKKDMQSKLIFNKNWLISLDGNIINELQLLLGNSYIEFEFN</sequence>